<dbReference type="AlphaFoldDB" id="A0A1S7FWG4"/>
<sequence length="356" mass="41456">MLTKKEITEIRLQKLGMNQPYKDPTAFMQQAIALQSQNHQPALVNFLQHVDMTWEEAEAFFEEQHVIKIWANRLTLHTFLISDWELVFRVFGTRTNIVHRICKKEGVDLAAVLAQMDALGRKQEIVSRKELEAIIGDYSAQVTSSIIAQAAMQGIFRLLPSSDTIRNYTHRIWLGDFEEWEAEQTKDLEAMMTLIRRYLAGYGPATWNDFRHWSGLNVGEIKAATLKLEDELDTFTLDEETYVMLKNDKPLIQESRVFLTGKFDQAVIAYKDPTWIMTEAQRKSAWTVNGHCSAIIVAENRAVGLWKYEWKKKTLVFTVSYFEEACYEELVKRELERFAMRFGKQSIEFEYKGLQK</sequence>
<dbReference type="Pfam" id="PF06224">
    <property type="entry name" value="AlkZ-like"/>
    <property type="match status" value="1"/>
</dbReference>
<dbReference type="EMBL" id="CP011102">
    <property type="protein sequence ID" value="AQY51794.1"/>
    <property type="molecule type" value="Genomic_DNA"/>
</dbReference>
<dbReference type="Proteomes" id="UP000223060">
    <property type="component" value="Chromosome"/>
</dbReference>
<evidence type="ECO:0000313" key="1">
    <source>
        <dbReference type="EMBL" id="AQY51794.1"/>
    </source>
</evidence>
<evidence type="ECO:0008006" key="3">
    <source>
        <dbReference type="Google" id="ProtNLM"/>
    </source>
</evidence>
<reference evidence="2" key="1">
    <citation type="submission" date="2015-03" db="EMBL/GenBank/DDBJ databases">
        <authorList>
            <person name="Ferrari E."/>
            <person name="Walter M.C."/>
            <person name="Huptas C."/>
            <person name="Scherer S."/>
            <person name="Mueller-Herbst S."/>
        </authorList>
    </citation>
    <scope>NUCLEOTIDE SEQUENCE [LARGE SCALE GENOMIC DNA]</scope>
    <source>
        <strain evidence="2">LWP01</strain>
    </source>
</reference>
<proteinExistence type="predicted"/>
<accession>A0A1S7FWG4</accession>
<dbReference type="RefSeq" id="WP_118907676.1">
    <property type="nucleotide sequence ID" value="NZ_CP011102.1"/>
</dbReference>
<dbReference type="PANTHER" id="PTHR38479:SF2">
    <property type="entry name" value="WINGED HELIX DNA-BINDING DOMAIN-CONTAINING PROTEIN"/>
    <property type="match status" value="1"/>
</dbReference>
<dbReference type="PANTHER" id="PTHR38479">
    <property type="entry name" value="LMO0824 PROTEIN"/>
    <property type="match status" value="1"/>
</dbReference>
<gene>
    <name evidence="1" type="ORF">UE46_12655</name>
</gene>
<name>A0A1S7FWG4_9LIST</name>
<organism evidence="1 2">
    <name type="scientific">Listeria weihenstephanensis</name>
    <dbReference type="NCBI Taxonomy" id="1006155"/>
    <lineage>
        <taxon>Bacteria</taxon>
        <taxon>Bacillati</taxon>
        <taxon>Bacillota</taxon>
        <taxon>Bacilli</taxon>
        <taxon>Bacillales</taxon>
        <taxon>Listeriaceae</taxon>
        <taxon>Listeria</taxon>
    </lineage>
</organism>
<keyword evidence="2" id="KW-1185">Reference proteome</keyword>
<dbReference type="KEGG" id="lwi:UE46_12655"/>
<protein>
    <recommendedName>
        <fullName evidence="3">Winged helix DNA-binding domain-containing protein</fullName>
    </recommendedName>
</protein>
<evidence type="ECO:0000313" key="2">
    <source>
        <dbReference type="Proteomes" id="UP000223060"/>
    </source>
</evidence>
<dbReference type="InterPro" id="IPR009351">
    <property type="entry name" value="AlkZ-like"/>
</dbReference>